<name>A0ACC2EHQ6_DIPCM</name>
<proteinExistence type="predicted"/>
<organism evidence="1 2">
    <name type="scientific">Diphasiastrum complanatum</name>
    <name type="common">Issler's clubmoss</name>
    <name type="synonym">Lycopodium complanatum</name>
    <dbReference type="NCBI Taxonomy" id="34168"/>
    <lineage>
        <taxon>Eukaryota</taxon>
        <taxon>Viridiplantae</taxon>
        <taxon>Streptophyta</taxon>
        <taxon>Embryophyta</taxon>
        <taxon>Tracheophyta</taxon>
        <taxon>Lycopodiopsida</taxon>
        <taxon>Lycopodiales</taxon>
        <taxon>Lycopodiaceae</taxon>
        <taxon>Lycopodioideae</taxon>
        <taxon>Diphasiastrum</taxon>
    </lineage>
</organism>
<accession>A0ACC2EHQ6</accession>
<evidence type="ECO:0000313" key="2">
    <source>
        <dbReference type="Proteomes" id="UP001162992"/>
    </source>
</evidence>
<sequence length="507" mass="57674">MGGCIGKHRYEYEKSKASAIVPNSPPRPATGIDTFVSLFTLGTNYDTIRIRMALQFKNVRVEAVMLSPDNLNSNKLASLEAFCPQSLYPLLQHERNNVRGSIQTILDYIDSTFAVPPLVKLGSTYESTIREWIPFIRDDFTSLVSEALYEINLHLQQDHETKLDAAFSWLDSGLAKHGNVGPYFIGNHFSLIDIYLVPILELLQPLLIFCGLGGSLMKYSHLLEYTKRMGSFPCYIPVKMDMSLLENDIIKNLGERPSPVIVNLTCLQHRSISCHLQSLVDLARNILEHKTEINGHTTGRTQMQLQLKMLWKGYCNTLELMQEHAQMEERFIFPLLEEAAKGIIETVFGAHAKELPVMNGIREDIKAVMSIDLSSSFSNEAMTSVVRRLQTLQIYTAEHFYEEEIKLLPLLIASSLGSKEQQDQVHTCVTIMESSHAHLLPYLLVGLQTYEIFLYLIMMQKNETVFPKMVQVILHAEDEFERVRRVLEDRLPLLQICKSAAILKDPL</sequence>
<reference evidence="2" key="1">
    <citation type="journal article" date="2024" name="Proc. Natl. Acad. Sci. U.S.A.">
        <title>Extraordinary preservation of gene collinearity over three hundred million years revealed in homosporous lycophytes.</title>
        <authorList>
            <person name="Li C."/>
            <person name="Wickell D."/>
            <person name="Kuo L.Y."/>
            <person name="Chen X."/>
            <person name="Nie B."/>
            <person name="Liao X."/>
            <person name="Peng D."/>
            <person name="Ji J."/>
            <person name="Jenkins J."/>
            <person name="Williams M."/>
            <person name="Shu S."/>
            <person name="Plott C."/>
            <person name="Barry K."/>
            <person name="Rajasekar S."/>
            <person name="Grimwood J."/>
            <person name="Han X."/>
            <person name="Sun S."/>
            <person name="Hou Z."/>
            <person name="He W."/>
            <person name="Dai G."/>
            <person name="Sun C."/>
            <person name="Schmutz J."/>
            <person name="Leebens-Mack J.H."/>
            <person name="Li F.W."/>
            <person name="Wang L."/>
        </authorList>
    </citation>
    <scope>NUCLEOTIDE SEQUENCE [LARGE SCALE GENOMIC DNA]</scope>
    <source>
        <strain evidence="2">cv. PW_Plant_1</strain>
    </source>
</reference>
<protein>
    <submittedName>
        <fullName evidence="1">Uncharacterized protein</fullName>
    </submittedName>
</protein>
<dbReference type="EMBL" id="CM055093">
    <property type="protein sequence ID" value="KAJ7565915.1"/>
    <property type="molecule type" value="Genomic_DNA"/>
</dbReference>
<evidence type="ECO:0000313" key="1">
    <source>
        <dbReference type="EMBL" id="KAJ7565915.1"/>
    </source>
</evidence>
<keyword evidence="2" id="KW-1185">Reference proteome</keyword>
<comment type="caution">
    <text evidence="1">The sequence shown here is derived from an EMBL/GenBank/DDBJ whole genome shotgun (WGS) entry which is preliminary data.</text>
</comment>
<dbReference type="Proteomes" id="UP001162992">
    <property type="component" value="Chromosome 2"/>
</dbReference>
<gene>
    <name evidence="1" type="ORF">O6H91_02G080800</name>
</gene>